<keyword evidence="1 3" id="KW-0378">Hydrolase</keyword>
<dbReference type="SUPFAM" id="SSF53474">
    <property type="entry name" value="alpha/beta-Hydrolases"/>
    <property type="match status" value="1"/>
</dbReference>
<name>A0A6M0IQM1_9BACT</name>
<dbReference type="InterPro" id="IPR029058">
    <property type="entry name" value="AB_hydrolase_fold"/>
</dbReference>
<evidence type="ECO:0000259" key="2">
    <source>
        <dbReference type="Pfam" id="PF00561"/>
    </source>
</evidence>
<sequence>MQSPNTADTYVDSELVKRLPGFTSNYLMVNDVRLHYILGGQGKPLVLLPGWPQTWWSYHKIMPLLADRYQVIVVELRGMGSSDKPMAGYSKKEMAGDVAALLDKLGIERTSIAGHDIGAAVAFSFAAHYPQKTEKLVLLDTPHPDENLYKLPMLPTGAGVHPWWVAFNQVRNLPEQILEDRFHLLQDWLFDQLLEDKTAISAFDRQVYAQAYNSRDAIRASNGWYQTFAEDIQAIKGKKVDAPTLGIAGPAGYQMLSYALPPYIDQLDVKEVTGAGHFVQEERPVETVGFICDFLG</sequence>
<dbReference type="PRINTS" id="PR00412">
    <property type="entry name" value="EPOXHYDRLASE"/>
</dbReference>
<organism evidence="3 4">
    <name type="scientific">Spirosoma agri</name>
    <dbReference type="NCBI Taxonomy" id="1987381"/>
    <lineage>
        <taxon>Bacteria</taxon>
        <taxon>Pseudomonadati</taxon>
        <taxon>Bacteroidota</taxon>
        <taxon>Cytophagia</taxon>
        <taxon>Cytophagales</taxon>
        <taxon>Cytophagaceae</taxon>
        <taxon>Spirosoma</taxon>
    </lineage>
</organism>
<reference evidence="3 4" key="1">
    <citation type="submission" date="2020-02" db="EMBL/GenBank/DDBJ databases">
        <title>Draft genome sequence of two Spirosoma agri KCTC 52727 and Spirosoma terrae KCTC 52035.</title>
        <authorList>
            <person name="Rojas J."/>
            <person name="Ambika Manirajan B."/>
            <person name="Ratering S."/>
            <person name="Suarez C."/>
            <person name="Schnell S."/>
        </authorList>
    </citation>
    <scope>NUCLEOTIDE SEQUENCE [LARGE SCALE GENOMIC DNA]</scope>
    <source>
        <strain evidence="3 4">KCTC 52727</strain>
    </source>
</reference>
<evidence type="ECO:0000313" key="4">
    <source>
        <dbReference type="Proteomes" id="UP000477386"/>
    </source>
</evidence>
<dbReference type="Gene3D" id="3.40.50.1820">
    <property type="entry name" value="alpha/beta hydrolase"/>
    <property type="match status" value="1"/>
</dbReference>
<dbReference type="Pfam" id="PF00561">
    <property type="entry name" value="Abhydrolase_1"/>
    <property type="match status" value="1"/>
</dbReference>
<dbReference type="GO" id="GO:0016787">
    <property type="term" value="F:hydrolase activity"/>
    <property type="evidence" value="ECO:0007669"/>
    <property type="project" value="UniProtKB-KW"/>
</dbReference>
<dbReference type="RefSeq" id="WP_164043508.1">
    <property type="nucleotide sequence ID" value="NZ_JAAGNZ010000003.1"/>
</dbReference>
<gene>
    <name evidence="3" type="ORF">GK091_25240</name>
</gene>
<dbReference type="Proteomes" id="UP000477386">
    <property type="component" value="Unassembled WGS sequence"/>
</dbReference>
<dbReference type="InterPro" id="IPR000639">
    <property type="entry name" value="Epox_hydrolase-like"/>
</dbReference>
<proteinExistence type="predicted"/>
<dbReference type="EMBL" id="JAAGNZ010000003">
    <property type="protein sequence ID" value="NEU70207.1"/>
    <property type="molecule type" value="Genomic_DNA"/>
</dbReference>
<evidence type="ECO:0000313" key="3">
    <source>
        <dbReference type="EMBL" id="NEU70207.1"/>
    </source>
</evidence>
<accession>A0A6M0IQM1</accession>
<comment type="caution">
    <text evidence="3">The sequence shown here is derived from an EMBL/GenBank/DDBJ whole genome shotgun (WGS) entry which is preliminary data.</text>
</comment>
<dbReference type="PRINTS" id="PR00111">
    <property type="entry name" value="ABHYDROLASE"/>
</dbReference>
<dbReference type="InterPro" id="IPR000073">
    <property type="entry name" value="AB_hydrolase_1"/>
</dbReference>
<feature type="domain" description="AB hydrolase-1" evidence="2">
    <location>
        <begin position="43"/>
        <end position="284"/>
    </location>
</feature>
<protein>
    <submittedName>
        <fullName evidence="3">Alpha/beta hydrolase</fullName>
    </submittedName>
</protein>
<dbReference type="PANTHER" id="PTHR43329">
    <property type="entry name" value="EPOXIDE HYDROLASE"/>
    <property type="match status" value="1"/>
</dbReference>
<dbReference type="AlphaFoldDB" id="A0A6M0IQM1"/>
<evidence type="ECO:0000256" key="1">
    <source>
        <dbReference type="ARBA" id="ARBA00022801"/>
    </source>
</evidence>
<keyword evidence="4" id="KW-1185">Reference proteome</keyword>